<accession>A0A644ZJ49</accession>
<dbReference type="Pfam" id="PF13180">
    <property type="entry name" value="PDZ_2"/>
    <property type="match status" value="1"/>
</dbReference>
<sequence>MNDQFFDSRTPGGEPSQPSPADPSAPEERGEAAPSALPEGGAPSEMPVPGKAEADAAEAPVSEPQEVVEYYPPLPVPQEVVEIYVQPRRMPGRTALGDLSGKTASAPPQSNPAAANGKKAHSRKGLCIFLVCLAAVSALSVGALFLSGGFSRAVPPDVDAETQQNEDWDKEEVSIAPYPFGQGAVMDLSPTHGEALTVQEIYRLVNPAVVTVMAQLDYGASVGTGVIFREDGYVLTNYHVVAGGTDCSVTLASGKTYEAKYVGGDSGNDVAVLKLDATGLPTAEIGDSDALSVGDTVYAIGNPLGVELRGTLTDGIVSAINRDVEVQGRNMTLIQTNAALNEGNSGGPLINVYGQVVGINTIKMMSFSSNVEGLGFALPVRSVQKMVNDILDCGEVLPEPRLGITVLDMPKILPDGTQGVEVQDVSPDSAADKAGVKAGDVIVSAGGQSVTERHMLLSVRRQFHIGDDLPLTVWRNGEYLKVVLHLDEAFVEEPVG</sequence>
<name>A0A644ZJ49_9ZZZZ</name>
<comment type="caution">
    <text evidence="6">The sequence shown here is derived from an EMBL/GenBank/DDBJ whole genome shotgun (WGS) entry which is preliminary data.</text>
</comment>
<evidence type="ECO:0000256" key="3">
    <source>
        <dbReference type="SAM" id="MobiDB-lite"/>
    </source>
</evidence>
<dbReference type="PROSITE" id="PS50106">
    <property type="entry name" value="PDZ"/>
    <property type="match status" value="1"/>
</dbReference>
<reference evidence="6" key="1">
    <citation type="submission" date="2019-08" db="EMBL/GenBank/DDBJ databases">
        <authorList>
            <person name="Kucharzyk K."/>
            <person name="Murdoch R.W."/>
            <person name="Higgins S."/>
            <person name="Loffler F."/>
        </authorList>
    </citation>
    <scope>NUCLEOTIDE SEQUENCE</scope>
</reference>
<keyword evidence="4" id="KW-1133">Transmembrane helix</keyword>
<keyword evidence="2" id="KW-0378">Hydrolase</keyword>
<dbReference type="InterPro" id="IPR001478">
    <property type="entry name" value="PDZ"/>
</dbReference>
<protein>
    <recommendedName>
        <fullName evidence="5">PDZ domain-containing protein</fullName>
    </recommendedName>
</protein>
<dbReference type="InterPro" id="IPR009003">
    <property type="entry name" value="Peptidase_S1_PA"/>
</dbReference>
<evidence type="ECO:0000313" key="6">
    <source>
        <dbReference type="EMBL" id="MPM40757.1"/>
    </source>
</evidence>
<feature type="transmembrane region" description="Helical" evidence="4">
    <location>
        <begin position="126"/>
        <end position="146"/>
    </location>
</feature>
<evidence type="ECO:0000256" key="2">
    <source>
        <dbReference type="ARBA" id="ARBA00022801"/>
    </source>
</evidence>
<evidence type="ECO:0000256" key="4">
    <source>
        <dbReference type="SAM" id="Phobius"/>
    </source>
</evidence>
<dbReference type="SUPFAM" id="SSF50156">
    <property type="entry name" value="PDZ domain-like"/>
    <property type="match status" value="1"/>
</dbReference>
<keyword evidence="1" id="KW-0645">Protease</keyword>
<dbReference type="PRINTS" id="PR00834">
    <property type="entry name" value="PROTEASES2C"/>
</dbReference>
<dbReference type="Gene3D" id="2.40.10.120">
    <property type="match status" value="1"/>
</dbReference>
<dbReference type="AlphaFoldDB" id="A0A644ZJ49"/>
<keyword evidence="4" id="KW-0472">Membrane</keyword>
<feature type="compositionally biased region" description="Low complexity" evidence="3">
    <location>
        <begin position="104"/>
        <end position="116"/>
    </location>
</feature>
<dbReference type="SUPFAM" id="SSF50494">
    <property type="entry name" value="Trypsin-like serine proteases"/>
    <property type="match status" value="1"/>
</dbReference>
<dbReference type="InterPro" id="IPR001940">
    <property type="entry name" value="Peptidase_S1C"/>
</dbReference>
<dbReference type="PANTHER" id="PTHR43343">
    <property type="entry name" value="PEPTIDASE S12"/>
    <property type="match status" value="1"/>
</dbReference>
<evidence type="ECO:0000256" key="1">
    <source>
        <dbReference type="ARBA" id="ARBA00022670"/>
    </source>
</evidence>
<organism evidence="6">
    <name type="scientific">bioreactor metagenome</name>
    <dbReference type="NCBI Taxonomy" id="1076179"/>
    <lineage>
        <taxon>unclassified sequences</taxon>
        <taxon>metagenomes</taxon>
        <taxon>ecological metagenomes</taxon>
    </lineage>
</organism>
<dbReference type="CDD" id="cd06779">
    <property type="entry name" value="cpPDZ_Deg_HtrA-like"/>
    <property type="match status" value="1"/>
</dbReference>
<gene>
    <name evidence="6" type="ORF">SDC9_87405</name>
</gene>
<dbReference type="GO" id="GO:0006508">
    <property type="term" value="P:proteolysis"/>
    <property type="evidence" value="ECO:0007669"/>
    <property type="project" value="UniProtKB-KW"/>
</dbReference>
<dbReference type="Gene3D" id="2.30.42.10">
    <property type="match status" value="1"/>
</dbReference>
<feature type="region of interest" description="Disordered" evidence="3">
    <location>
        <begin position="1"/>
        <end position="64"/>
    </location>
</feature>
<dbReference type="InterPro" id="IPR051201">
    <property type="entry name" value="Chloro_Bact_Ser_Proteases"/>
</dbReference>
<dbReference type="GO" id="GO:0004252">
    <property type="term" value="F:serine-type endopeptidase activity"/>
    <property type="evidence" value="ECO:0007669"/>
    <property type="project" value="InterPro"/>
</dbReference>
<evidence type="ECO:0000259" key="5">
    <source>
        <dbReference type="PROSITE" id="PS50106"/>
    </source>
</evidence>
<dbReference type="InterPro" id="IPR036034">
    <property type="entry name" value="PDZ_sf"/>
</dbReference>
<keyword evidence="4" id="KW-0812">Transmembrane</keyword>
<proteinExistence type="predicted"/>
<dbReference type="Pfam" id="PF13365">
    <property type="entry name" value="Trypsin_2"/>
    <property type="match status" value="1"/>
</dbReference>
<dbReference type="EMBL" id="VSSQ01009116">
    <property type="protein sequence ID" value="MPM40757.1"/>
    <property type="molecule type" value="Genomic_DNA"/>
</dbReference>
<feature type="domain" description="PDZ" evidence="5">
    <location>
        <begin position="402"/>
        <end position="450"/>
    </location>
</feature>
<dbReference type="PANTHER" id="PTHR43343:SF3">
    <property type="entry name" value="PROTEASE DO-LIKE 8, CHLOROPLASTIC"/>
    <property type="match status" value="1"/>
</dbReference>
<feature type="region of interest" description="Disordered" evidence="3">
    <location>
        <begin position="92"/>
        <end position="117"/>
    </location>
</feature>
<dbReference type="SMART" id="SM00228">
    <property type="entry name" value="PDZ"/>
    <property type="match status" value="1"/>
</dbReference>